<dbReference type="SMART" id="SM00347">
    <property type="entry name" value="HTH_MARR"/>
    <property type="match status" value="1"/>
</dbReference>
<dbReference type="PANTHER" id="PTHR33164:SF43">
    <property type="entry name" value="HTH-TYPE TRANSCRIPTIONAL REPRESSOR YETL"/>
    <property type="match status" value="1"/>
</dbReference>
<geneLocation type="plasmid" evidence="3 4">
    <name>pAZOPL1</name>
</geneLocation>
<evidence type="ECO:0000313" key="4">
    <source>
        <dbReference type="Proteomes" id="UP000266552"/>
    </source>
</evidence>
<dbReference type="GO" id="GO:0003677">
    <property type="term" value="F:DNA binding"/>
    <property type="evidence" value="ECO:0007669"/>
    <property type="project" value="UniProtKB-KW"/>
</dbReference>
<dbReference type="InterPro" id="IPR000835">
    <property type="entry name" value="HTH_MarR-typ"/>
</dbReference>
<dbReference type="Proteomes" id="UP000266552">
    <property type="component" value="Plasmid pAZOPL1"/>
</dbReference>
<dbReference type="Pfam" id="PF13463">
    <property type="entry name" value="HTH_27"/>
    <property type="match status" value="1"/>
</dbReference>
<dbReference type="EMBL" id="CP032413">
    <property type="protein sequence ID" value="AYB48114.1"/>
    <property type="molecule type" value="Genomic_DNA"/>
</dbReference>
<proteinExistence type="predicted"/>
<accession>A0A385TYV8</accession>
<reference evidence="3 4" key="1">
    <citation type="submission" date="2018-09" db="EMBL/GenBank/DDBJ databases">
        <title>Genome Sequence of Paenibacillus lautus Strain E7593-69, Azo Dye-Degrading Bacteria, Isolated from Commercial Tattoo Inks.</title>
        <authorList>
            <person name="Nho S.W."/>
            <person name="Kim S.-J."/>
            <person name="Kweon O."/>
            <person name="Cerniglia C.E."/>
        </authorList>
    </citation>
    <scope>NUCLEOTIDE SEQUENCE [LARGE SCALE GENOMIC DNA]</scope>
    <source>
        <strain evidence="3 4">E7593-69</strain>
        <plasmid evidence="3 4">pAZOPL1</plasmid>
    </source>
</reference>
<dbReference type="InterPro" id="IPR036388">
    <property type="entry name" value="WH-like_DNA-bd_sf"/>
</dbReference>
<keyword evidence="4" id="KW-1185">Reference proteome</keyword>
<dbReference type="InterPro" id="IPR036390">
    <property type="entry name" value="WH_DNA-bd_sf"/>
</dbReference>
<dbReference type="PROSITE" id="PS50995">
    <property type="entry name" value="HTH_MARR_2"/>
    <property type="match status" value="1"/>
</dbReference>
<dbReference type="SUPFAM" id="SSF46785">
    <property type="entry name" value="Winged helix' DNA-binding domain"/>
    <property type="match status" value="1"/>
</dbReference>
<dbReference type="GO" id="GO:0006950">
    <property type="term" value="P:response to stress"/>
    <property type="evidence" value="ECO:0007669"/>
    <property type="project" value="TreeGrafter"/>
</dbReference>
<dbReference type="Gene3D" id="1.10.10.10">
    <property type="entry name" value="Winged helix-like DNA-binding domain superfamily/Winged helix DNA-binding domain"/>
    <property type="match status" value="1"/>
</dbReference>
<evidence type="ECO:0000259" key="2">
    <source>
        <dbReference type="PROSITE" id="PS50995"/>
    </source>
</evidence>
<organism evidence="3 4">
    <name type="scientific">Paenibacillus lautus</name>
    <name type="common">Bacillus lautus</name>
    <dbReference type="NCBI Taxonomy" id="1401"/>
    <lineage>
        <taxon>Bacteria</taxon>
        <taxon>Bacillati</taxon>
        <taxon>Bacillota</taxon>
        <taxon>Bacilli</taxon>
        <taxon>Bacillales</taxon>
        <taxon>Paenibacillaceae</taxon>
        <taxon>Paenibacillus</taxon>
    </lineage>
</organism>
<feature type="domain" description="HTH marR-type" evidence="2">
    <location>
        <begin position="16"/>
        <end position="148"/>
    </location>
</feature>
<evidence type="ECO:0000256" key="1">
    <source>
        <dbReference type="ARBA" id="ARBA00023125"/>
    </source>
</evidence>
<name>A0A385TYV8_PAELA</name>
<protein>
    <submittedName>
        <fullName evidence="3">MarR family transcriptional regulator</fullName>
    </submittedName>
</protein>
<gene>
    <name evidence="3" type="ORF">D5F53_32880</name>
</gene>
<dbReference type="InterPro" id="IPR039422">
    <property type="entry name" value="MarR/SlyA-like"/>
</dbReference>
<keyword evidence="1" id="KW-0238">DNA-binding</keyword>
<dbReference type="AlphaFoldDB" id="A0A385TYV8"/>
<dbReference type="GO" id="GO:0003700">
    <property type="term" value="F:DNA-binding transcription factor activity"/>
    <property type="evidence" value="ECO:0007669"/>
    <property type="project" value="InterPro"/>
</dbReference>
<evidence type="ECO:0000313" key="3">
    <source>
        <dbReference type="EMBL" id="AYB48114.1"/>
    </source>
</evidence>
<sequence length="163" mass="18430">MLRRMVINLEQNIELAEQLRFLILAAERQGGRMLQSALSKESITGSQAEVLRVLEERGPLSLKELGFLLICEGGSPSRLVNKLVQDGYIIRDTDPKDSRAVILRLSDKGVEKSRRVTLIEQELYTMISRKIDNDKLESINQFLCELLSEEPIAGSLQARGFMK</sequence>
<keyword evidence="3" id="KW-0614">Plasmid</keyword>
<dbReference type="PANTHER" id="PTHR33164">
    <property type="entry name" value="TRANSCRIPTIONAL REGULATOR, MARR FAMILY"/>
    <property type="match status" value="1"/>
</dbReference>
<dbReference type="KEGG" id="plw:D5F53_32880"/>